<organism evidence="1 2">
    <name type="scientific">Bradyrhizobium diazoefficiens SEMIA 5080</name>
    <dbReference type="NCBI Taxonomy" id="754504"/>
    <lineage>
        <taxon>Bacteria</taxon>
        <taxon>Pseudomonadati</taxon>
        <taxon>Pseudomonadota</taxon>
        <taxon>Alphaproteobacteria</taxon>
        <taxon>Hyphomicrobiales</taxon>
        <taxon>Nitrobacteraceae</taxon>
        <taxon>Bradyrhizobium</taxon>
    </lineage>
</organism>
<accession>A0A837CQ91</accession>
<evidence type="ECO:0000313" key="1">
    <source>
        <dbReference type="EMBL" id="KGJ71332.1"/>
    </source>
</evidence>
<comment type="caution">
    <text evidence="1">The sequence shown here is derived from an EMBL/GenBank/DDBJ whole genome shotgun (WGS) entry which is preliminary data.</text>
</comment>
<reference evidence="1 2" key="1">
    <citation type="journal article" date="2014" name="BMC Genomics">
        <title>Comparative genomics of Bradyrhizobium japonicum CPAC 15 and Bradyrhizobium diazoefficiens CPAC 7: elite model strains for understanding symbiotic performance with soybean.</title>
        <authorList>
            <person name="Siqueira A.F."/>
            <person name="Ormeno-Orrillo E."/>
            <person name="Souza R.C."/>
            <person name="Rodrigues E.P."/>
            <person name="Almeida L.G."/>
            <person name="Barcellos F.G."/>
            <person name="Batista J.S."/>
            <person name="Nakatami A.S."/>
            <person name="Martinez-Romero E."/>
            <person name="Vasconcelos A.T."/>
            <person name="Hungria M."/>
        </authorList>
    </citation>
    <scope>NUCLEOTIDE SEQUENCE [LARGE SCALE GENOMIC DNA]</scope>
    <source>
        <strain evidence="1 2">SEMIA 5080</strain>
    </source>
</reference>
<sequence>MIFRVLQVLRNKANEVFCADYSILHGIEDAASLYDANVGFDESVSAKPVRDAILKSEHVTLEVERIDLVATIWEHLIRPHRSGSNLVDVFVGVPPFAKNLDALAILELAAEDALASEIGEVPVNRLAGGSVRID</sequence>
<proteinExistence type="predicted"/>
<dbReference type="EMBL" id="ADOU02000004">
    <property type="protein sequence ID" value="KGJ71332.1"/>
    <property type="molecule type" value="Genomic_DNA"/>
</dbReference>
<dbReference type="Proteomes" id="UP000024900">
    <property type="component" value="Unassembled WGS sequence"/>
</dbReference>
<dbReference type="AlphaFoldDB" id="A0A837CQ91"/>
<name>A0A837CQ91_9BRAD</name>
<gene>
    <name evidence="1" type="ORF">BJA5080_07781</name>
</gene>
<evidence type="ECO:0000313" key="2">
    <source>
        <dbReference type="Proteomes" id="UP000024900"/>
    </source>
</evidence>
<protein>
    <submittedName>
        <fullName evidence="1">Uncharacterized protein</fullName>
    </submittedName>
</protein>